<dbReference type="Pfam" id="PF11185">
    <property type="entry name" value="DUF2971"/>
    <property type="match status" value="1"/>
</dbReference>
<dbReference type="Proteomes" id="UP001496627">
    <property type="component" value="Unassembled WGS sequence"/>
</dbReference>
<dbReference type="RefSeq" id="WP_348864106.1">
    <property type="nucleotide sequence ID" value="NZ_JBEAAL010000020.1"/>
</dbReference>
<evidence type="ECO:0000313" key="1">
    <source>
        <dbReference type="EMBL" id="MEQ1407739.1"/>
    </source>
</evidence>
<name>A0ABV0M777_9HYPH</name>
<evidence type="ECO:0000313" key="2">
    <source>
        <dbReference type="Proteomes" id="UP001496627"/>
    </source>
</evidence>
<keyword evidence="2" id="KW-1185">Reference proteome</keyword>
<comment type="caution">
    <text evidence="1">The sequence shown here is derived from an EMBL/GenBank/DDBJ whole genome shotgun (WGS) entry which is preliminary data.</text>
</comment>
<proteinExistence type="predicted"/>
<dbReference type="InterPro" id="IPR021352">
    <property type="entry name" value="DUF2971"/>
</dbReference>
<gene>
    <name evidence="1" type="ORF">ABK249_22725</name>
</gene>
<accession>A0ABV0M777</accession>
<sequence length="329" mass="36940">MIEDSVSGDAGRLAWIFNPDETDRLRKQFFSNQKLVHYTTAENAINILRGEVWLRNARVMNDKAEIHHGFSLIQKSISSPTDTSIEPALTAVAVAVDQAHPGLSQEVFSDFKQRELMLLHRTYVTCLSVHHSDEVHGRLSMWRAYTGTYAGVALVVNPEPFTNLVENPSFFSTPVSYDTEDELRAKLAKVAEGIRRDVDFIKGQPRQLIGWYLGAALRKIATASKHHGFREEEEWRVMHTDDVDPLDGLRQEVAVIRGIPQLVTKLSLKTDGPFASQGITIPNLLERVIIGPTNYPFIVADAIVKAMEEAGVQNIKEKITISEIPLRME</sequence>
<dbReference type="EMBL" id="JBEAAL010000020">
    <property type="protein sequence ID" value="MEQ1407739.1"/>
    <property type="molecule type" value="Genomic_DNA"/>
</dbReference>
<organism evidence="1 2">
    <name type="scientific">Neorhizobium phenanthreniclasticum</name>
    <dbReference type="NCBI Taxonomy" id="3157917"/>
    <lineage>
        <taxon>Bacteria</taxon>
        <taxon>Pseudomonadati</taxon>
        <taxon>Pseudomonadota</taxon>
        <taxon>Alphaproteobacteria</taxon>
        <taxon>Hyphomicrobiales</taxon>
        <taxon>Rhizobiaceae</taxon>
        <taxon>Rhizobium/Agrobacterium group</taxon>
        <taxon>Neorhizobium</taxon>
    </lineage>
</organism>
<protein>
    <submittedName>
        <fullName evidence="1">DUF2971 domain-containing protein</fullName>
    </submittedName>
</protein>
<reference evidence="1 2" key="1">
    <citation type="submission" date="2024-05" db="EMBL/GenBank/DDBJ databases">
        <title>Neorhizobium sp. Rsf11, a plant growth promoting and heavy metal resistant PAH-degrader.</title>
        <authorList>
            <person name="Golubev S.N."/>
            <person name="Muratova A.Y."/>
            <person name="Markelova M.I."/>
        </authorList>
    </citation>
    <scope>NUCLEOTIDE SEQUENCE [LARGE SCALE GENOMIC DNA]</scope>
    <source>
        <strain evidence="1 2">Rsf11</strain>
    </source>
</reference>